<reference evidence="2" key="1">
    <citation type="submission" date="2020-02" db="EMBL/GenBank/DDBJ databases">
        <authorList>
            <person name="Meier V. D."/>
        </authorList>
    </citation>
    <scope>NUCLEOTIDE SEQUENCE</scope>
    <source>
        <strain evidence="2">AVDCRST_MAG73</strain>
    </source>
</reference>
<feature type="region of interest" description="Disordered" evidence="1">
    <location>
        <begin position="1"/>
        <end position="40"/>
    </location>
</feature>
<organism evidence="2">
    <name type="scientific">uncultured Thermomicrobiales bacterium</name>
    <dbReference type="NCBI Taxonomy" id="1645740"/>
    <lineage>
        <taxon>Bacteria</taxon>
        <taxon>Pseudomonadati</taxon>
        <taxon>Thermomicrobiota</taxon>
        <taxon>Thermomicrobia</taxon>
        <taxon>Thermomicrobiales</taxon>
        <taxon>environmental samples</taxon>
    </lineage>
</organism>
<feature type="compositionally biased region" description="Basic and acidic residues" evidence="1">
    <location>
        <begin position="29"/>
        <end position="40"/>
    </location>
</feature>
<dbReference type="EMBL" id="CADCWE010000095">
    <property type="protein sequence ID" value="CAA9537654.1"/>
    <property type="molecule type" value="Genomic_DNA"/>
</dbReference>
<accession>A0A6J4U1M2</accession>
<evidence type="ECO:0000256" key="1">
    <source>
        <dbReference type="SAM" id="MobiDB-lite"/>
    </source>
</evidence>
<proteinExistence type="predicted"/>
<evidence type="ECO:0000313" key="2">
    <source>
        <dbReference type="EMBL" id="CAA9537654.1"/>
    </source>
</evidence>
<dbReference type="AlphaFoldDB" id="A0A6J4U1M2"/>
<sequence length="40" mass="4490">MVPKNRPHALGCASTKHGQELVQGPRLNPEGRRRGRSWDP</sequence>
<gene>
    <name evidence="2" type="ORF">AVDCRST_MAG73-1576</name>
</gene>
<protein>
    <submittedName>
        <fullName evidence="2">Uncharacterized protein</fullName>
    </submittedName>
</protein>
<name>A0A6J4U1M2_9BACT</name>